<dbReference type="Proteomes" id="UP000824120">
    <property type="component" value="Chromosome 12"/>
</dbReference>
<protein>
    <submittedName>
        <fullName evidence="1">Uncharacterized protein</fullName>
    </submittedName>
</protein>
<sequence>MWFEDLSLEEHQIYSFRFSSVPIRQLQMQTILPQKAEAIQTYLDNYVQTLEVIQKKRTESPEVRNVARRLLFEKLWKG</sequence>
<dbReference type="EMBL" id="JACXVP010000012">
    <property type="protein sequence ID" value="KAG5570754.1"/>
    <property type="molecule type" value="Genomic_DNA"/>
</dbReference>
<proteinExistence type="predicted"/>
<comment type="caution">
    <text evidence="1">The sequence shown here is derived from an EMBL/GenBank/DDBJ whole genome shotgun (WGS) entry which is preliminary data.</text>
</comment>
<dbReference type="AlphaFoldDB" id="A0A9J5W5F9"/>
<keyword evidence="2" id="KW-1185">Reference proteome</keyword>
<accession>A0A9J5W5F9</accession>
<evidence type="ECO:0000313" key="1">
    <source>
        <dbReference type="EMBL" id="KAG5570754.1"/>
    </source>
</evidence>
<organism evidence="1 2">
    <name type="scientific">Solanum commersonii</name>
    <name type="common">Commerson's wild potato</name>
    <name type="synonym">Commerson's nightshade</name>
    <dbReference type="NCBI Taxonomy" id="4109"/>
    <lineage>
        <taxon>Eukaryota</taxon>
        <taxon>Viridiplantae</taxon>
        <taxon>Streptophyta</taxon>
        <taxon>Embryophyta</taxon>
        <taxon>Tracheophyta</taxon>
        <taxon>Spermatophyta</taxon>
        <taxon>Magnoliopsida</taxon>
        <taxon>eudicotyledons</taxon>
        <taxon>Gunneridae</taxon>
        <taxon>Pentapetalae</taxon>
        <taxon>asterids</taxon>
        <taxon>lamiids</taxon>
        <taxon>Solanales</taxon>
        <taxon>Solanaceae</taxon>
        <taxon>Solanoideae</taxon>
        <taxon>Solaneae</taxon>
        <taxon>Solanum</taxon>
    </lineage>
</organism>
<gene>
    <name evidence="1" type="ORF">H5410_060520</name>
</gene>
<reference evidence="1 2" key="1">
    <citation type="submission" date="2020-09" db="EMBL/GenBank/DDBJ databases">
        <title>De no assembly of potato wild relative species, Solanum commersonii.</title>
        <authorList>
            <person name="Cho K."/>
        </authorList>
    </citation>
    <scope>NUCLEOTIDE SEQUENCE [LARGE SCALE GENOMIC DNA]</scope>
    <source>
        <strain evidence="1">LZ3.2</strain>
        <tissue evidence="1">Leaf</tissue>
    </source>
</reference>
<evidence type="ECO:0000313" key="2">
    <source>
        <dbReference type="Proteomes" id="UP000824120"/>
    </source>
</evidence>
<name>A0A9J5W5F9_SOLCO</name>